<feature type="transmembrane region" description="Helical" evidence="1">
    <location>
        <begin position="52"/>
        <end position="70"/>
    </location>
</feature>
<evidence type="ECO:0000256" key="1">
    <source>
        <dbReference type="SAM" id="Phobius"/>
    </source>
</evidence>
<feature type="transmembrane region" description="Helical" evidence="1">
    <location>
        <begin position="76"/>
        <end position="99"/>
    </location>
</feature>
<accession>A0A412QT54</accession>
<dbReference type="EMBL" id="QRXI01000010">
    <property type="protein sequence ID" value="RGT94087.1"/>
    <property type="molecule type" value="Genomic_DNA"/>
</dbReference>
<dbReference type="RefSeq" id="WP_117852883.1">
    <property type="nucleotide sequence ID" value="NZ_DAWEFW010000060.1"/>
</dbReference>
<evidence type="ECO:0000313" key="2">
    <source>
        <dbReference type="EMBL" id="RGT94087.1"/>
    </source>
</evidence>
<gene>
    <name evidence="2" type="ORF">DWX04_09640</name>
</gene>
<keyword evidence="1" id="KW-0472">Membrane</keyword>
<keyword evidence="1" id="KW-1133">Transmembrane helix</keyword>
<feature type="transmembrane region" description="Helical" evidence="1">
    <location>
        <begin position="205"/>
        <end position="224"/>
    </location>
</feature>
<comment type="caution">
    <text evidence="2">The sequence shown here is derived from an EMBL/GenBank/DDBJ whole genome shotgun (WGS) entry which is preliminary data.</text>
</comment>
<dbReference type="AlphaFoldDB" id="A0A412QT54"/>
<reference evidence="2 3" key="1">
    <citation type="submission" date="2018-08" db="EMBL/GenBank/DDBJ databases">
        <title>A genome reference for cultivated species of the human gut microbiota.</title>
        <authorList>
            <person name="Zou Y."/>
            <person name="Xue W."/>
            <person name="Luo G."/>
        </authorList>
    </citation>
    <scope>NUCLEOTIDE SEQUENCE [LARGE SCALE GENOMIC DNA]</scope>
    <source>
        <strain evidence="2 3">AF18-14</strain>
    </source>
</reference>
<sequence>MKQKSRLWIWIIKQIPINYIFGIVEDAHKWQKQSLLHELEDGKSKKRNYFRVLKFASLVIAIILTVFVSTGINKDFAGYIISALSIFIGLNISLIIMLFDKFNSTNFDTNNKTYKDKVKLLKHRNFFMQFTSLTAYSIILSLVLIVLLSICFSQHFTSSISISEKIAYVWEMMKTDWTPGWSWKIFMFALWQATILVIRCFTYYLLFYFIIILFYSVGSAYAYISQEYENKKIELYKDRKF</sequence>
<name>A0A412QT54_PHOVU</name>
<dbReference type="Proteomes" id="UP000283833">
    <property type="component" value="Unassembled WGS sequence"/>
</dbReference>
<proteinExistence type="predicted"/>
<feature type="transmembrane region" description="Helical" evidence="1">
    <location>
        <begin position="126"/>
        <end position="150"/>
    </location>
</feature>
<organism evidence="2 3">
    <name type="scientific">Phocaeicola vulgatus</name>
    <name type="common">Bacteroides vulgatus</name>
    <dbReference type="NCBI Taxonomy" id="821"/>
    <lineage>
        <taxon>Bacteria</taxon>
        <taxon>Pseudomonadati</taxon>
        <taxon>Bacteroidota</taxon>
        <taxon>Bacteroidia</taxon>
        <taxon>Bacteroidales</taxon>
        <taxon>Bacteroidaceae</taxon>
        <taxon>Phocaeicola</taxon>
    </lineage>
</organism>
<keyword evidence="1" id="KW-0812">Transmembrane</keyword>
<evidence type="ECO:0000313" key="3">
    <source>
        <dbReference type="Proteomes" id="UP000283833"/>
    </source>
</evidence>
<protein>
    <submittedName>
        <fullName evidence="2">Uncharacterized protein</fullName>
    </submittedName>
</protein>